<dbReference type="InterPro" id="IPR037528">
    <property type="entry name" value="ArgB"/>
</dbReference>
<dbReference type="InterPro" id="IPR004662">
    <property type="entry name" value="AcgluKinase_fam"/>
</dbReference>
<keyword evidence="7 9" id="KW-0067">ATP-binding</keyword>
<comment type="subcellular location">
    <subcellularLocation>
        <location evidence="9">Cytoplasm</location>
    </subcellularLocation>
</comment>
<keyword evidence="3 9" id="KW-0028">Amino-acid biosynthesis</keyword>
<dbReference type="InterPro" id="IPR036393">
    <property type="entry name" value="AceGlu_kinase-like_sf"/>
</dbReference>
<protein>
    <recommendedName>
        <fullName evidence="9">Acetylglutamate kinase</fullName>
        <ecNumber evidence="9">2.7.2.8</ecNumber>
    </recommendedName>
    <alternativeName>
        <fullName evidence="9">N-acetyl-L-glutamate 5-phosphotransferase</fullName>
    </alternativeName>
    <alternativeName>
        <fullName evidence="9">NAG kinase</fullName>
        <shortName evidence="9">NAGK</shortName>
    </alternativeName>
</protein>
<comment type="function">
    <text evidence="9">Catalyzes the ATP-dependent phosphorylation of N-acetyl-L-glutamate.</text>
</comment>
<dbReference type="PANTHER" id="PTHR23342:SF0">
    <property type="entry name" value="N-ACETYLGLUTAMATE SYNTHASE, MITOCHONDRIAL"/>
    <property type="match status" value="1"/>
</dbReference>
<dbReference type="CDD" id="cd04238">
    <property type="entry name" value="AAK_NAGK-like"/>
    <property type="match status" value="1"/>
</dbReference>
<keyword evidence="6 9" id="KW-0418">Kinase</keyword>
<evidence type="ECO:0000256" key="3">
    <source>
        <dbReference type="ARBA" id="ARBA00022605"/>
    </source>
</evidence>
<feature type="binding site" evidence="9">
    <location>
        <position position="157"/>
    </location>
    <ligand>
        <name>substrate</name>
    </ligand>
</feature>
<sequence length="267" mass="28548">MNIVVLKMGGSVLAKLPDSFYKMVVYLKEQNICQPIIVHGGGPEINHALKQLNVKTEFMDGLRVTTKEVLDVAEMVMSGSINKRIVGKLQKEGGTAIGISGVDCSLLQTIPVDSECSLGFVGQVEKVNTSWLQLIIENGGIPVISPIGADISGQRYNINGDMAAAAVAQALKGKLALISDIPGVMEEIDGKKIVHEQLTKEEIEAKIASGIIYGGMIPKVRSALKGLSGGVKESVILNGFDPEDLKKFMEGKQAGTKVIQNKEVQHV</sequence>
<keyword evidence="12" id="KW-1185">Reference proteome</keyword>
<evidence type="ECO:0000256" key="9">
    <source>
        <dbReference type="HAMAP-Rule" id="MF_00082"/>
    </source>
</evidence>
<keyword evidence="2 9" id="KW-0055">Arginine biosynthesis</keyword>
<dbReference type="EMBL" id="JBHSAO010000008">
    <property type="protein sequence ID" value="MFC4024590.1"/>
    <property type="molecule type" value="Genomic_DNA"/>
</dbReference>
<comment type="catalytic activity">
    <reaction evidence="8 9">
        <text>N-acetyl-L-glutamate + ATP = N-acetyl-L-glutamyl 5-phosphate + ADP</text>
        <dbReference type="Rhea" id="RHEA:14629"/>
        <dbReference type="ChEBI" id="CHEBI:30616"/>
        <dbReference type="ChEBI" id="CHEBI:44337"/>
        <dbReference type="ChEBI" id="CHEBI:57936"/>
        <dbReference type="ChEBI" id="CHEBI:456216"/>
        <dbReference type="EC" id="2.7.2.8"/>
    </reaction>
</comment>
<evidence type="ECO:0000313" key="12">
    <source>
        <dbReference type="Proteomes" id="UP001595772"/>
    </source>
</evidence>
<dbReference type="InterPro" id="IPR001048">
    <property type="entry name" value="Asp/Glu/Uridylate_kinase"/>
</dbReference>
<comment type="caution">
    <text evidence="11">The sequence shown here is derived from an EMBL/GenBank/DDBJ whole genome shotgun (WGS) entry which is preliminary data.</text>
</comment>
<dbReference type="EC" id="2.7.2.8" evidence="9"/>
<evidence type="ECO:0000259" key="10">
    <source>
        <dbReference type="Pfam" id="PF00696"/>
    </source>
</evidence>
<dbReference type="GO" id="GO:0003991">
    <property type="term" value="F:acetylglutamate kinase activity"/>
    <property type="evidence" value="ECO:0007669"/>
    <property type="project" value="UniProtKB-EC"/>
</dbReference>
<name>A0ABV8GXF7_9BACI</name>
<organism evidence="11 12">
    <name type="scientific">Oceanobacillus longus</name>
    <dbReference type="NCBI Taxonomy" id="930120"/>
    <lineage>
        <taxon>Bacteria</taxon>
        <taxon>Bacillati</taxon>
        <taxon>Bacillota</taxon>
        <taxon>Bacilli</taxon>
        <taxon>Bacillales</taxon>
        <taxon>Bacillaceae</taxon>
        <taxon>Oceanobacillus</taxon>
    </lineage>
</organism>
<keyword evidence="5 9" id="KW-0547">Nucleotide-binding</keyword>
<proteinExistence type="inferred from homology"/>
<evidence type="ECO:0000256" key="2">
    <source>
        <dbReference type="ARBA" id="ARBA00022571"/>
    </source>
</evidence>
<feature type="domain" description="Aspartate/glutamate/uridylate kinase" evidence="10">
    <location>
        <begin position="2"/>
        <end position="238"/>
    </location>
</feature>
<feature type="site" description="Transition state stabilizer" evidence="9">
    <location>
        <position position="219"/>
    </location>
</feature>
<dbReference type="HAMAP" id="MF_00082">
    <property type="entry name" value="ArgB"/>
    <property type="match status" value="1"/>
</dbReference>
<evidence type="ECO:0000256" key="1">
    <source>
        <dbReference type="ARBA" id="ARBA00004828"/>
    </source>
</evidence>
<evidence type="ECO:0000256" key="8">
    <source>
        <dbReference type="ARBA" id="ARBA00048141"/>
    </source>
</evidence>
<dbReference type="Gene3D" id="3.40.1160.10">
    <property type="entry name" value="Acetylglutamate kinase-like"/>
    <property type="match status" value="1"/>
</dbReference>
<dbReference type="RefSeq" id="WP_379497078.1">
    <property type="nucleotide sequence ID" value="NZ_JBHSAO010000008.1"/>
</dbReference>
<evidence type="ECO:0000256" key="6">
    <source>
        <dbReference type="ARBA" id="ARBA00022777"/>
    </source>
</evidence>
<evidence type="ECO:0000256" key="5">
    <source>
        <dbReference type="ARBA" id="ARBA00022741"/>
    </source>
</evidence>
<reference evidence="12" key="1">
    <citation type="journal article" date="2019" name="Int. J. Syst. Evol. Microbiol.">
        <title>The Global Catalogue of Microorganisms (GCM) 10K type strain sequencing project: providing services to taxonomists for standard genome sequencing and annotation.</title>
        <authorList>
            <consortium name="The Broad Institute Genomics Platform"/>
            <consortium name="The Broad Institute Genome Sequencing Center for Infectious Disease"/>
            <person name="Wu L."/>
            <person name="Ma J."/>
        </authorList>
    </citation>
    <scope>NUCLEOTIDE SEQUENCE [LARGE SCALE GENOMIC DNA]</scope>
    <source>
        <strain evidence="12">IBRC-M 10703</strain>
    </source>
</reference>
<evidence type="ECO:0000256" key="4">
    <source>
        <dbReference type="ARBA" id="ARBA00022679"/>
    </source>
</evidence>
<feature type="binding site" evidence="9">
    <location>
        <position position="63"/>
    </location>
    <ligand>
        <name>substrate</name>
    </ligand>
</feature>
<evidence type="ECO:0000313" key="11">
    <source>
        <dbReference type="EMBL" id="MFC4024590.1"/>
    </source>
</evidence>
<dbReference type="Proteomes" id="UP001595772">
    <property type="component" value="Unassembled WGS sequence"/>
</dbReference>
<feature type="binding site" evidence="9">
    <location>
        <begin position="41"/>
        <end position="42"/>
    </location>
    <ligand>
        <name>substrate</name>
    </ligand>
</feature>
<dbReference type="PANTHER" id="PTHR23342">
    <property type="entry name" value="N-ACETYLGLUTAMATE SYNTHASE"/>
    <property type="match status" value="1"/>
</dbReference>
<dbReference type="SUPFAM" id="SSF53633">
    <property type="entry name" value="Carbamate kinase-like"/>
    <property type="match status" value="1"/>
</dbReference>
<dbReference type="NCBIfam" id="TIGR00761">
    <property type="entry name" value="argB"/>
    <property type="match status" value="1"/>
</dbReference>
<comment type="pathway">
    <text evidence="1 9">Amino-acid biosynthesis; L-arginine biosynthesis; N(2)-acetyl-L-ornithine from L-glutamate: step 2/4.</text>
</comment>
<feature type="site" description="Transition state stabilizer" evidence="9">
    <location>
        <position position="7"/>
    </location>
</feature>
<keyword evidence="9" id="KW-0963">Cytoplasm</keyword>
<evidence type="ECO:0000256" key="7">
    <source>
        <dbReference type="ARBA" id="ARBA00022840"/>
    </source>
</evidence>
<dbReference type="Pfam" id="PF00696">
    <property type="entry name" value="AA_kinase"/>
    <property type="match status" value="1"/>
</dbReference>
<accession>A0ABV8GXF7</accession>
<comment type="similarity">
    <text evidence="9">Belongs to the acetylglutamate kinase family. ArgB subfamily.</text>
</comment>
<gene>
    <name evidence="9 11" type="primary">argB</name>
    <name evidence="11" type="ORF">ACFOUV_12365</name>
</gene>
<keyword evidence="4 9" id="KW-0808">Transferase</keyword>
<dbReference type="PIRSF" id="PIRSF000728">
    <property type="entry name" value="NAGK"/>
    <property type="match status" value="1"/>
</dbReference>